<protein>
    <recommendedName>
        <fullName evidence="3">Antifreeze protein</fullName>
    </recommendedName>
</protein>
<reference evidence="1 2" key="1">
    <citation type="submission" date="2017-02" db="EMBL/GenBank/DDBJ databases">
        <authorList>
            <person name="Peterson S.W."/>
        </authorList>
    </citation>
    <scope>NUCLEOTIDE SEQUENCE [LARGE SCALE GENOMIC DNA]</scope>
    <source>
        <strain evidence="1 2">S285</strain>
    </source>
</reference>
<accession>A0A1W6N045</accession>
<dbReference type="EMBL" id="CP019948">
    <property type="protein sequence ID" value="ARN83201.1"/>
    <property type="molecule type" value="Genomic_DNA"/>
</dbReference>
<proteinExistence type="predicted"/>
<sequence length="94" mass="10338">MARKRPNWPGLLADTVRMGFEANLVIAMRLAKIASGAGAKAESRRMVEEKVRAAQQASVSAARAVLSGKAHLAPKRALSVYEKRVRKNLRRLTK</sequence>
<organism evidence="1 2">
    <name type="scientific">Methylocystis bryophila</name>
    <dbReference type="NCBI Taxonomy" id="655015"/>
    <lineage>
        <taxon>Bacteria</taxon>
        <taxon>Pseudomonadati</taxon>
        <taxon>Pseudomonadota</taxon>
        <taxon>Alphaproteobacteria</taxon>
        <taxon>Hyphomicrobiales</taxon>
        <taxon>Methylocystaceae</taxon>
        <taxon>Methylocystis</taxon>
    </lineage>
</organism>
<dbReference type="RefSeq" id="WP_085773358.1">
    <property type="nucleotide sequence ID" value="NZ_AP027149.1"/>
</dbReference>
<evidence type="ECO:0000313" key="2">
    <source>
        <dbReference type="Proteomes" id="UP000193978"/>
    </source>
</evidence>
<evidence type="ECO:0000313" key="1">
    <source>
        <dbReference type="EMBL" id="ARN83201.1"/>
    </source>
</evidence>
<dbReference type="OrthoDB" id="8455046at2"/>
<dbReference type="Proteomes" id="UP000193978">
    <property type="component" value="Chromosome"/>
</dbReference>
<keyword evidence="2" id="KW-1185">Reference proteome</keyword>
<dbReference type="AlphaFoldDB" id="A0A1W6N045"/>
<gene>
    <name evidence="1" type="ORF">B1812_21345</name>
</gene>
<name>A0A1W6N045_9HYPH</name>
<evidence type="ECO:0008006" key="3">
    <source>
        <dbReference type="Google" id="ProtNLM"/>
    </source>
</evidence>
<dbReference type="KEGG" id="mbry:B1812_21345"/>